<sequence>MESKLSDADGLYNTIVKECSKNYRGQKATELHTPAKGEFNMFYRVDFDSGRGASIRFPLPSYFDYLEEKLLAEVDTLRYIKANTDIKVPKIHHWGSRDNSPGQLGPFIVMDWMFHETNFTEFLNKPNVSPYQPVLNPAIEDAQLRRCYEDMADVLLKLSRCEFSAIGSLVHRDGTALPTVGTRPMTVNLAYLANIARVPHSCLPARHETFRSASRYYSALADMHLLQLSFQRNQAIESADDCRKKYIARQLFRKLASEGRLANTEFEYGPFKLWCDELGLMNAVLGPNKRVTGIVDWEFSYAAPAEFSFSPPWWLILTPPEKWEQGLDDWVAHYEPKLAMFLEELSKKEERLIDREELSEHDALSPRMRKSWETGQFWVDYAARRSWAFDGIYWRFLDEKFFGKNESGDFKERLKLLSPEQIEAMEELVKRKLREKEESCIVDWYAPGTDIKMPPDLLNIPGLGVTSGPSPASDPSPKL</sequence>
<dbReference type="InterPro" id="IPR051678">
    <property type="entry name" value="AGP_Transferase"/>
</dbReference>
<reference evidence="2" key="1">
    <citation type="journal article" date="2021" name="Nat. Commun.">
        <title>Genetic determinants of endophytism in the Arabidopsis root mycobiome.</title>
        <authorList>
            <person name="Mesny F."/>
            <person name="Miyauchi S."/>
            <person name="Thiergart T."/>
            <person name="Pickel B."/>
            <person name="Atanasova L."/>
            <person name="Karlsson M."/>
            <person name="Huettel B."/>
            <person name="Barry K.W."/>
            <person name="Haridas S."/>
            <person name="Chen C."/>
            <person name="Bauer D."/>
            <person name="Andreopoulos W."/>
            <person name="Pangilinan J."/>
            <person name="LaButti K."/>
            <person name="Riley R."/>
            <person name="Lipzen A."/>
            <person name="Clum A."/>
            <person name="Drula E."/>
            <person name="Henrissat B."/>
            <person name="Kohler A."/>
            <person name="Grigoriev I.V."/>
            <person name="Martin F.M."/>
            <person name="Hacquard S."/>
        </authorList>
    </citation>
    <scope>NUCLEOTIDE SEQUENCE</scope>
    <source>
        <strain evidence="2">MPI-CAGE-CH-0235</strain>
    </source>
</reference>
<dbReference type="PANTHER" id="PTHR21310">
    <property type="entry name" value="AMINOGLYCOSIDE PHOSPHOTRANSFERASE-RELATED-RELATED"/>
    <property type="match status" value="1"/>
</dbReference>
<dbReference type="Pfam" id="PF01636">
    <property type="entry name" value="APH"/>
    <property type="match status" value="1"/>
</dbReference>
<feature type="domain" description="Aminoglycoside phosphotransferase" evidence="1">
    <location>
        <begin position="43"/>
        <end position="327"/>
    </location>
</feature>
<proteinExistence type="predicted"/>
<dbReference type="OrthoDB" id="5412996at2759"/>
<dbReference type="EMBL" id="JAGPNK010000014">
    <property type="protein sequence ID" value="KAH7308945.1"/>
    <property type="molecule type" value="Genomic_DNA"/>
</dbReference>
<dbReference type="AlphaFoldDB" id="A0A8K0SIY2"/>
<dbReference type="SUPFAM" id="SSF56112">
    <property type="entry name" value="Protein kinase-like (PK-like)"/>
    <property type="match status" value="1"/>
</dbReference>
<dbReference type="PANTHER" id="PTHR21310:SF37">
    <property type="entry name" value="AMINOGLYCOSIDE PHOSPHOTRANSFERASE DOMAIN-CONTAINING PROTEIN"/>
    <property type="match status" value="1"/>
</dbReference>
<name>A0A8K0SIY2_9HYPO</name>
<organism evidence="2 3">
    <name type="scientific">Stachybotrys elegans</name>
    <dbReference type="NCBI Taxonomy" id="80388"/>
    <lineage>
        <taxon>Eukaryota</taxon>
        <taxon>Fungi</taxon>
        <taxon>Dikarya</taxon>
        <taxon>Ascomycota</taxon>
        <taxon>Pezizomycotina</taxon>
        <taxon>Sordariomycetes</taxon>
        <taxon>Hypocreomycetidae</taxon>
        <taxon>Hypocreales</taxon>
        <taxon>Stachybotryaceae</taxon>
        <taxon>Stachybotrys</taxon>
    </lineage>
</organism>
<evidence type="ECO:0000259" key="1">
    <source>
        <dbReference type="Pfam" id="PF01636"/>
    </source>
</evidence>
<dbReference type="InterPro" id="IPR011009">
    <property type="entry name" value="Kinase-like_dom_sf"/>
</dbReference>
<gene>
    <name evidence="2" type="ORF">B0I35DRAFT_453545</name>
</gene>
<evidence type="ECO:0000313" key="2">
    <source>
        <dbReference type="EMBL" id="KAH7308945.1"/>
    </source>
</evidence>
<accession>A0A8K0SIY2</accession>
<comment type="caution">
    <text evidence="2">The sequence shown here is derived from an EMBL/GenBank/DDBJ whole genome shotgun (WGS) entry which is preliminary data.</text>
</comment>
<dbReference type="InterPro" id="IPR002575">
    <property type="entry name" value="Aminoglycoside_PTrfase"/>
</dbReference>
<dbReference type="Proteomes" id="UP000813444">
    <property type="component" value="Unassembled WGS sequence"/>
</dbReference>
<keyword evidence="3" id="KW-1185">Reference proteome</keyword>
<evidence type="ECO:0000313" key="3">
    <source>
        <dbReference type="Proteomes" id="UP000813444"/>
    </source>
</evidence>
<protein>
    <recommendedName>
        <fullName evidence="1">Aminoglycoside phosphotransferase domain-containing protein</fullName>
    </recommendedName>
</protein>